<dbReference type="InterPro" id="IPR021109">
    <property type="entry name" value="Peptidase_aspartic_dom_sf"/>
</dbReference>
<evidence type="ECO:0000313" key="4">
    <source>
        <dbReference type="WBParaSite" id="ECPE_0001715001-mRNA-1"/>
    </source>
</evidence>
<evidence type="ECO:0000256" key="2">
    <source>
        <dbReference type="SAM" id="MobiDB-lite"/>
    </source>
</evidence>
<dbReference type="InterPro" id="IPR001969">
    <property type="entry name" value="Aspartic_peptidase_AS"/>
</dbReference>
<dbReference type="PROSITE" id="PS50175">
    <property type="entry name" value="ASP_PROT_RETROV"/>
    <property type="match status" value="1"/>
</dbReference>
<dbReference type="InterPro" id="IPR001995">
    <property type="entry name" value="Peptidase_A2_cat"/>
</dbReference>
<dbReference type="PROSITE" id="PS00141">
    <property type="entry name" value="ASP_PROTEASE"/>
    <property type="match status" value="1"/>
</dbReference>
<dbReference type="Gene3D" id="2.40.70.10">
    <property type="entry name" value="Acid Proteases"/>
    <property type="match status" value="1"/>
</dbReference>
<feature type="region of interest" description="Disordered" evidence="2">
    <location>
        <begin position="139"/>
        <end position="204"/>
    </location>
</feature>
<protein>
    <submittedName>
        <fullName evidence="4">Peptidase A2 domain-containing protein</fullName>
    </submittedName>
</protein>
<dbReference type="CDD" id="cd00303">
    <property type="entry name" value="retropepsin_like"/>
    <property type="match status" value="1"/>
</dbReference>
<organism evidence="4">
    <name type="scientific">Echinostoma caproni</name>
    <dbReference type="NCBI Taxonomy" id="27848"/>
    <lineage>
        <taxon>Eukaryota</taxon>
        <taxon>Metazoa</taxon>
        <taxon>Spiralia</taxon>
        <taxon>Lophotrochozoa</taxon>
        <taxon>Platyhelminthes</taxon>
        <taxon>Trematoda</taxon>
        <taxon>Digenea</taxon>
        <taxon>Plagiorchiida</taxon>
        <taxon>Echinostomata</taxon>
        <taxon>Echinostomatoidea</taxon>
        <taxon>Echinostomatidae</taxon>
        <taxon>Echinostoma</taxon>
    </lineage>
</organism>
<feature type="compositionally biased region" description="Polar residues" evidence="2">
    <location>
        <begin position="139"/>
        <end position="150"/>
    </location>
</feature>
<sequence>LLGLLTRDAADFAFQADVFDGDDLEATLAQLRELLDTPLHPVEYQTQFHTVRQEMGETTEAYECRVMQLVAKALPLDTSEGQERQAMERFVEGAANPSLKKRLSTKPQESLTETVSLARVTEKLQRAVQKPDAQCWAISQQQPPQRTNPWASRPYRQPVAGHPYTRDGGGWRRWPNTGERSEPNYRQEVNGTSREDEHPDDTNSSELVVPAVCVPSDKMFCVDIHVERYRVKGLVDTGATKSLINSSMLQAVDNPEITSFHGRLCGANGAEIRAIGTVHLRVQLDGVSVGHWFAVAEPLSKGLILGADILKRLRCTIDMENFTTVLLLID</sequence>
<evidence type="ECO:0000259" key="3">
    <source>
        <dbReference type="PROSITE" id="PS50175"/>
    </source>
</evidence>
<name>A0A183BD21_9TREM</name>
<keyword evidence="1" id="KW-0378">Hydrolase</keyword>
<dbReference type="Pfam" id="PF13975">
    <property type="entry name" value="gag-asp_proteas"/>
    <property type="match status" value="1"/>
</dbReference>
<reference evidence="4" key="1">
    <citation type="submission" date="2016-06" db="UniProtKB">
        <authorList>
            <consortium name="WormBaseParasite"/>
        </authorList>
    </citation>
    <scope>IDENTIFICATION</scope>
</reference>
<dbReference type="SUPFAM" id="SSF50630">
    <property type="entry name" value="Acid proteases"/>
    <property type="match status" value="1"/>
</dbReference>
<dbReference type="GO" id="GO:0004190">
    <property type="term" value="F:aspartic-type endopeptidase activity"/>
    <property type="evidence" value="ECO:0007669"/>
    <property type="project" value="InterPro"/>
</dbReference>
<proteinExistence type="predicted"/>
<feature type="domain" description="Peptidase A2" evidence="3">
    <location>
        <begin position="231"/>
        <end position="269"/>
    </location>
</feature>
<dbReference type="WBParaSite" id="ECPE_0001715001-mRNA-1">
    <property type="protein sequence ID" value="ECPE_0001715001-mRNA-1"/>
    <property type="gene ID" value="ECPE_0001715001"/>
</dbReference>
<dbReference type="AlphaFoldDB" id="A0A183BD21"/>
<accession>A0A183BD21</accession>
<dbReference type="GO" id="GO:0006508">
    <property type="term" value="P:proteolysis"/>
    <property type="evidence" value="ECO:0007669"/>
    <property type="project" value="InterPro"/>
</dbReference>
<evidence type="ECO:0000256" key="1">
    <source>
        <dbReference type="ARBA" id="ARBA00022801"/>
    </source>
</evidence>